<evidence type="ECO:0000256" key="1">
    <source>
        <dbReference type="SAM" id="MobiDB-lite"/>
    </source>
</evidence>
<protein>
    <submittedName>
        <fullName evidence="3">Uncharacterized protein</fullName>
    </submittedName>
</protein>
<accession>A0A8S3PY51</accession>
<feature type="chain" id="PRO_5035765647" evidence="2">
    <location>
        <begin position="26"/>
        <end position="372"/>
    </location>
</feature>
<reference evidence="3" key="1">
    <citation type="submission" date="2021-03" db="EMBL/GenBank/DDBJ databases">
        <authorList>
            <person name="Bekaert M."/>
        </authorList>
    </citation>
    <scope>NUCLEOTIDE SEQUENCE</scope>
</reference>
<sequence length="372" mass="42670">MGLVVSTVKMLRIKLLLYFFQRAAAEDDTATAGISAVRTWPAYRRLPRGTYEADSSRATAGISAVRTWPAYRRLPRGTYEADSSRATAGLYIRNQSIEGYRRSLPRYVRGRLIEGYRGMYVAGPPWATAGLYVRVWSTEGYLGSLLRRRVDRFSDAAGISRTKLTAKQEADGYHSERERVHPRGVYRHGQAHGAQCDHCRQVLRPVPDQGRPFFCIGQSAEHIQGESSREEEETDGRAGGSGVATSREERSRNLEELVVEKSRVEVGSRGLEPGVEISLCGERARLETVKMIRIKYIRGKQCLGKMCLYFCRRGDQLSGRTRECTRRRGRVRARRHRSKSKYERSSKYERWPMLKRMKAECWEWERGLDYII</sequence>
<gene>
    <name evidence="3" type="ORF">MEDL_4413</name>
</gene>
<dbReference type="EMBL" id="CAJPWZ010000283">
    <property type="protein sequence ID" value="CAG2189009.1"/>
    <property type="molecule type" value="Genomic_DNA"/>
</dbReference>
<feature type="region of interest" description="Disordered" evidence="1">
    <location>
        <begin position="223"/>
        <end position="252"/>
    </location>
</feature>
<organism evidence="3 4">
    <name type="scientific">Mytilus edulis</name>
    <name type="common">Blue mussel</name>
    <dbReference type="NCBI Taxonomy" id="6550"/>
    <lineage>
        <taxon>Eukaryota</taxon>
        <taxon>Metazoa</taxon>
        <taxon>Spiralia</taxon>
        <taxon>Lophotrochozoa</taxon>
        <taxon>Mollusca</taxon>
        <taxon>Bivalvia</taxon>
        <taxon>Autobranchia</taxon>
        <taxon>Pteriomorphia</taxon>
        <taxon>Mytilida</taxon>
        <taxon>Mytiloidea</taxon>
        <taxon>Mytilidae</taxon>
        <taxon>Mytilinae</taxon>
        <taxon>Mytilus</taxon>
    </lineage>
</organism>
<keyword evidence="2" id="KW-0732">Signal</keyword>
<feature type="signal peptide" evidence="2">
    <location>
        <begin position="1"/>
        <end position="25"/>
    </location>
</feature>
<evidence type="ECO:0000256" key="2">
    <source>
        <dbReference type="SAM" id="SignalP"/>
    </source>
</evidence>
<name>A0A8S3PY51_MYTED</name>
<evidence type="ECO:0000313" key="4">
    <source>
        <dbReference type="Proteomes" id="UP000683360"/>
    </source>
</evidence>
<dbReference type="AlphaFoldDB" id="A0A8S3PY51"/>
<keyword evidence="4" id="KW-1185">Reference proteome</keyword>
<comment type="caution">
    <text evidence="3">The sequence shown here is derived from an EMBL/GenBank/DDBJ whole genome shotgun (WGS) entry which is preliminary data.</text>
</comment>
<dbReference type="Proteomes" id="UP000683360">
    <property type="component" value="Unassembled WGS sequence"/>
</dbReference>
<proteinExistence type="predicted"/>
<evidence type="ECO:0000313" key="3">
    <source>
        <dbReference type="EMBL" id="CAG2189009.1"/>
    </source>
</evidence>